<dbReference type="GO" id="GO:0051903">
    <property type="term" value="F:S-(hydroxymethyl)glutathione dehydrogenase [NAD(P)+] activity"/>
    <property type="evidence" value="ECO:0007669"/>
    <property type="project" value="TreeGrafter"/>
</dbReference>
<dbReference type="InterPro" id="IPR002328">
    <property type="entry name" value="ADH_Zn_CS"/>
</dbReference>
<dbReference type="Pfam" id="PF00107">
    <property type="entry name" value="ADH_zinc_N"/>
    <property type="match status" value="1"/>
</dbReference>
<name>A0A2S1R3V1_9ACTN</name>
<dbReference type="KEGG" id="dlu:A6035_00635"/>
<evidence type="ECO:0000256" key="1">
    <source>
        <dbReference type="ARBA" id="ARBA00001947"/>
    </source>
</evidence>
<sequence length="369" mass="37761">MTELIRAAVLNSAPGKLDIERLTLAAPAADEVRVRIAYAGLCHSDLHEMDGTFPTEVPILLGHEASGVVEEVGAHVLGIEPGDHVVTCLSVFCGRCRYCTAGRPTLCENRSALSQGPNPRRLVNTAGVSVRPTAGIGAFAEQCVVHQNALAVIPSSMPLAQASILGCAVTTGYGAVVHRAQVPPGATVAVIGTGGIGIAAIQAARVCGAASIIAVDVVDGKLARAAACGASATVNARVDDPVEVVRQLTGGGVDFAFEAVGNARTVAQSVAMLAPGGTATVVGMVPANPPIEVDGSDLIFTEKTLQGCFMGSNRFRTDIHSFVSMYEQNRLDLDGMISSTVAFEDINAGFAEMASGDGTRTLVAIGADA</sequence>
<evidence type="ECO:0000256" key="2">
    <source>
        <dbReference type="ARBA" id="ARBA00008072"/>
    </source>
</evidence>
<feature type="domain" description="Enoyl reductase (ER)" evidence="8">
    <location>
        <begin position="12"/>
        <end position="364"/>
    </location>
</feature>
<organism evidence="9 10">
    <name type="scientific">Dietzia lutea</name>
    <dbReference type="NCBI Taxonomy" id="546160"/>
    <lineage>
        <taxon>Bacteria</taxon>
        <taxon>Bacillati</taxon>
        <taxon>Actinomycetota</taxon>
        <taxon>Actinomycetes</taxon>
        <taxon>Mycobacteriales</taxon>
        <taxon>Dietziaceae</taxon>
        <taxon>Dietzia</taxon>
    </lineage>
</organism>
<dbReference type="InterPro" id="IPR020843">
    <property type="entry name" value="ER"/>
</dbReference>
<evidence type="ECO:0000256" key="5">
    <source>
        <dbReference type="ARBA" id="ARBA00023002"/>
    </source>
</evidence>
<dbReference type="SUPFAM" id="SSF51735">
    <property type="entry name" value="NAD(P)-binding Rossmann-fold domains"/>
    <property type="match status" value="1"/>
</dbReference>
<dbReference type="SUPFAM" id="SSF50129">
    <property type="entry name" value="GroES-like"/>
    <property type="match status" value="2"/>
</dbReference>
<dbReference type="PANTHER" id="PTHR43880">
    <property type="entry name" value="ALCOHOL DEHYDROGENASE"/>
    <property type="match status" value="1"/>
</dbReference>
<reference evidence="9 10" key="1">
    <citation type="submission" date="2016-04" db="EMBL/GenBank/DDBJ databases">
        <title>Complete genome sequence of Dietzia lutea YIM 80766T, a strain isolated from desert soil in Egypt.</title>
        <authorList>
            <person name="Zhao J."/>
            <person name="Hu B."/>
            <person name="Geng S."/>
            <person name="Nie Y."/>
            <person name="Tang Y."/>
        </authorList>
    </citation>
    <scope>NUCLEOTIDE SEQUENCE [LARGE SCALE GENOMIC DNA]</scope>
    <source>
        <strain evidence="9 10">YIM 80766</strain>
    </source>
</reference>
<keyword evidence="6" id="KW-0520">NAD</keyword>
<dbReference type="InterPro" id="IPR011032">
    <property type="entry name" value="GroES-like_sf"/>
</dbReference>
<dbReference type="Proteomes" id="UP000244928">
    <property type="component" value="Chromosome"/>
</dbReference>
<dbReference type="SMART" id="SM00829">
    <property type="entry name" value="PKS_ER"/>
    <property type="match status" value="1"/>
</dbReference>
<gene>
    <name evidence="9" type="ORF">A6035_00635</name>
</gene>
<evidence type="ECO:0000313" key="9">
    <source>
        <dbReference type="EMBL" id="AWH90931.1"/>
    </source>
</evidence>
<evidence type="ECO:0000313" key="10">
    <source>
        <dbReference type="Proteomes" id="UP000244928"/>
    </source>
</evidence>
<dbReference type="PROSITE" id="PS00059">
    <property type="entry name" value="ADH_ZINC"/>
    <property type="match status" value="1"/>
</dbReference>
<evidence type="ECO:0000256" key="6">
    <source>
        <dbReference type="ARBA" id="ARBA00023027"/>
    </source>
</evidence>
<protein>
    <submittedName>
        <fullName evidence="9">Alcohol dehydrogenase</fullName>
    </submittedName>
</protein>
<evidence type="ECO:0000256" key="7">
    <source>
        <dbReference type="RuleBase" id="RU361277"/>
    </source>
</evidence>
<dbReference type="GO" id="GO:0046294">
    <property type="term" value="P:formaldehyde catabolic process"/>
    <property type="evidence" value="ECO:0007669"/>
    <property type="project" value="TreeGrafter"/>
</dbReference>
<evidence type="ECO:0000259" key="8">
    <source>
        <dbReference type="SMART" id="SM00829"/>
    </source>
</evidence>
<dbReference type="InterPro" id="IPR036291">
    <property type="entry name" value="NAD(P)-bd_dom_sf"/>
</dbReference>
<dbReference type="EMBL" id="CP015449">
    <property type="protein sequence ID" value="AWH90931.1"/>
    <property type="molecule type" value="Genomic_DNA"/>
</dbReference>
<dbReference type="PANTHER" id="PTHR43880:SF12">
    <property type="entry name" value="ALCOHOL DEHYDROGENASE CLASS-3"/>
    <property type="match status" value="1"/>
</dbReference>
<dbReference type="RefSeq" id="WP_108846198.1">
    <property type="nucleotide sequence ID" value="NZ_CP015449.1"/>
</dbReference>
<keyword evidence="3 7" id="KW-0479">Metal-binding</keyword>
<evidence type="ECO:0000256" key="3">
    <source>
        <dbReference type="ARBA" id="ARBA00022723"/>
    </source>
</evidence>
<dbReference type="InterPro" id="IPR013154">
    <property type="entry name" value="ADH-like_N"/>
</dbReference>
<accession>A0A2S1R3V1</accession>
<dbReference type="FunFam" id="3.40.50.720:FF:000003">
    <property type="entry name" value="S-(hydroxymethyl)glutathione dehydrogenase"/>
    <property type="match status" value="1"/>
</dbReference>
<dbReference type="CDD" id="cd08279">
    <property type="entry name" value="Zn_ADH_class_III"/>
    <property type="match status" value="1"/>
</dbReference>
<dbReference type="Pfam" id="PF08240">
    <property type="entry name" value="ADH_N"/>
    <property type="match status" value="1"/>
</dbReference>
<dbReference type="InterPro" id="IPR013149">
    <property type="entry name" value="ADH-like_C"/>
</dbReference>
<comment type="similarity">
    <text evidence="2 7">Belongs to the zinc-containing alcohol dehydrogenase family.</text>
</comment>
<evidence type="ECO:0000256" key="4">
    <source>
        <dbReference type="ARBA" id="ARBA00022833"/>
    </source>
</evidence>
<comment type="cofactor">
    <cofactor evidence="1 7">
        <name>Zn(2+)</name>
        <dbReference type="ChEBI" id="CHEBI:29105"/>
    </cofactor>
</comment>
<dbReference type="Gene3D" id="3.90.180.10">
    <property type="entry name" value="Medium-chain alcohol dehydrogenases, catalytic domain"/>
    <property type="match status" value="1"/>
</dbReference>
<dbReference type="AlphaFoldDB" id="A0A2S1R3V1"/>
<keyword evidence="10" id="KW-1185">Reference proteome</keyword>
<keyword evidence="5" id="KW-0560">Oxidoreductase</keyword>
<proteinExistence type="inferred from homology"/>
<dbReference type="Gene3D" id="3.40.50.720">
    <property type="entry name" value="NAD(P)-binding Rossmann-like Domain"/>
    <property type="match status" value="1"/>
</dbReference>
<dbReference type="GO" id="GO:0008270">
    <property type="term" value="F:zinc ion binding"/>
    <property type="evidence" value="ECO:0007669"/>
    <property type="project" value="InterPro"/>
</dbReference>
<keyword evidence="4 7" id="KW-0862">Zinc</keyword>
<dbReference type="OrthoDB" id="334894at2"/>
<dbReference type="GO" id="GO:0005829">
    <property type="term" value="C:cytosol"/>
    <property type="evidence" value="ECO:0007669"/>
    <property type="project" value="TreeGrafter"/>
</dbReference>